<accession>A0A643CKL5</accession>
<name>A0A643CKL5_BALPH</name>
<evidence type="ECO:0000313" key="2">
    <source>
        <dbReference type="EMBL" id="KAB0400175.1"/>
    </source>
</evidence>
<dbReference type="EMBL" id="SGJD01001392">
    <property type="protein sequence ID" value="KAB0400175.1"/>
    <property type="molecule type" value="Genomic_DNA"/>
</dbReference>
<gene>
    <name evidence="2" type="ORF">E2I00_011258</name>
</gene>
<keyword evidence="3" id="KW-1185">Reference proteome</keyword>
<evidence type="ECO:0000313" key="3">
    <source>
        <dbReference type="Proteomes" id="UP000437017"/>
    </source>
</evidence>
<reference evidence="2 3" key="1">
    <citation type="journal article" date="2019" name="PLoS ONE">
        <title>Genomic analyses reveal an absence of contemporary introgressive admixture between fin whales and blue whales, despite known hybrids.</title>
        <authorList>
            <person name="Westbury M.V."/>
            <person name="Petersen B."/>
            <person name="Lorenzen E.D."/>
        </authorList>
    </citation>
    <scope>NUCLEOTIDE SEQUENCE [LARGE SCALE GENOMIC DNA]</scope>
    <source>
        <strain evidence="2">FinWhale-01</strain>
    </source>
</reference>
<proteinExistence type="predicted"/>
<protein>
    <submittedName>
        <fullName evidence="2">Uncharacterized protein</fullName>
    </submittedName>
</protein>
<dbReference type="AlphaFoldDB" id="A0A643CKL5"/>
<evidence type="ECO:0000256" key="1">
    <source>
        <dbReference type="SAM" id="MobiDB-lite"/>
    </source>
</evidence>
<organism evidence="2 3">
    <name type="scientific">Balaenoptera physalus</name>
    <name type="common">Fin whale</name>
    <name type="synonym">Balaena physalus</name>
    <dbReference type="NCBI Taxonomy" id="9770"/>
    <lineage>
        <taxon>Eukaryota</taxon>
        <taxon>Metazoa</taxon>
        <taxon>Chordata</taxon>
        <taxon>Craniata</taxon>
        <taxon>Vertebrata</taxon>
        <taxon>Euteleostomi</taxon>
        <taxon>Mammalia</taxon>
        <taxon>Eutheria</taxon>
        <taxon>Laurasiatheria</taxon>
        <taxon>Artiodactyla</taxon>
        <taxon>Whippomorpha</taxon>
        <taxon>Cetacea</taxon>
        <taxon>Mysticeti</taxon>
        <taxon>Balaenopteridae</taxon>
        <taxon>Balaenoptera</taxon>
    </lineage>
</organism>
<sequence>MKVPSDSNFPVTEQLRNYGKSV</sequence>
<dbReference type="Proteomes" id="UP000437017">
    <property type="component" value="Unassembled WGS sequence"/>
</dbReference>
<feature type="compositionally biased region" description="Polar residues" evidence="1">
    <location>
        <begin position="1"/>
        <end position="15"/>
    </location>
</feature>
<comment type="caution">
    <text evidence="2">The sequence shown here is derived from an EMBL/GenBank/DDBJ whole genome shotgun (WGS) entry which is preliminary data.</text>
</comment>
<feature type="region of interest" description="Disordered" evidence="1">
    <location>
        <begin position="1"/>
        <end position="22"/>
    </location>
</feature>